<dbReference type="AlphaFoldDB" id="A0A383CVT2"/>
<dbReference type="InterPro" id="IPR038152">
    <property type="entry name" value="Carbam_trans_C_sf"/>
</dbReference>
<evidence type="ECO:0000259" key="3">
    <source>
        <dbReference type="Pfam" id="PF16861"/>
    </source>
</evidence>
<organism evidence="4">
    <name type="scientific">marine metagenome</name>
    <dbReference type="NCBI Taxonomy" id="408172"/>
    <lineage>
        <taxon>unclassified sequences</taxon>
        <taxon>metagenomes</taxon>
        <taxon>ecological metagenomes</taxon>
    </lineage>
</organism>
<dbReference type="PANTHER" id="PTHR34847:SF1">
    <property type="entry name" value="NODULATION PROTEIN U"/>
    <property type="match status" value="1"/>
</dbReference>
<evidence type="ECO:0000256" key="1">
    <source>
        <dbReference type="ARBA" id="ARBA00006129"/>
    </source>
</evidence>
<feature type="non-terminal residue" evidence="4">
    <location>
        <position position="1"/>
    </location>
</feature>
<dbReference type="GO" id="GO:0003824">
    <property type="term" value="F:catalytic activity"/>
    <property type="evidence" value="ECO:0007669"/>
    <property type="project" value="InterPro"/>
</dbReference>
<feature type="domain" description="Carbamoyltransferase" evidence="2">
    <location>
        <begin position="35"/>
        <end position="105"/>
    </location>
</feature>
<gene>
    <name evidence="4" type="ORF">METZ01_LOCUS488997</name>
</gene>
<dbReference type="Gene3D" id="3.90.870.20">
    <property type="entry name" value="Carbamoyltransferase, C-terminal domain"/>
    <property type="match status" value="1"/>
</dbReference>
<sequence length="239" mass="26314">QLGISAYDIMLEVAALEKKYDDGSGKPHLRPWLVDLSYKIQSELEDALLHVVEHAISETGLKKLCLAGGVALNSVANYQLLVRGGLEGIFVFPAAGDNGIAAGCAYWAYHQDGGRERPRLEIATLGQSYPDELFQSALSLCSSEITFTRLDDDKMIHQTCQSMAQGNVVARFDGGCEFGPRALGNRSIMADPTFARMKDVLNSRVKFREAFRPFAPVIPRDRAAEVFELEVDSPFMLLV</sequence>
<dbReference type="InterPro" id="IPR051338">
    <property type="entry name" value="NodU/CmcH_Carbamoyltrnsfr"/>
</dbReference>
<evidence type="ECO:0008006" key="5">
    <source>
        <dbReference type="Google" id="ProtNLM"/>
    </source>
</evidence>
<evidence type="ECO:0000313" key="4">
    <source>
        <dbReference type="EMBL" id="SVE36143.1"/>
    </source>
</evidence>
<evidence type="ECO:0000259" key="2">
    <source>
        <dbReference type="Pfam" id="PF02543"/>
    </source>
</evidence>
<dbReference type="PANTHER" id="PTHR34847">
    <property type="entry name" value="NODULATION PROTEIN U"/>
    <property type="match status" value="1"/>
</dbReference>
<dbReference type="Pfam" id="PF02543">
    <property type="entry name" value="Carbam_trans_N"/>
    <property type="match status" value="1"/>
</dbReference>
<dbReference type="EMBL" id="UINC01212008">
    <property type="protein sequence ID" value="SVE36143.1"/>
    <property type="molecule type" value="Genomic_DNA"/>
</dbReference>
<reference evidence="4" key="1">
    <citation type="submission" date="2018-05" db="EMBL/GenBank/DDBJ databases">
        <authorList>
            <person name="Lanie J.A."/>
            <person name="Ng W.-L."/>
            <person name="Kazmierczak K.M."/>
            <person name="Andrzejewski T.M."/>
            <person name="Davidsen T.M."/>
            <person name="Wayne K.J."/>
            <person name="Tettelin H."/>
            <person name="Glass J.I."/>
            <person name="Rusch D."/>
            <person name="Podicherti R."/>
            <person name="Tsui H.-C.T."/>
            <person name="Winkler M.E."/>
        </authorList>
    </citation>
    <scope>NUCLEOTIDE SEQUENCE</scope>
</reference>
<dbReference type="Pfam" id="PF16861">
    <property type="entry name" value="Carbam_trans_C"/>
    <property type="match status" value="1"/>
</dbReference>
<dbReference type="Gene3D" id="3.30.420.40">
    <property type="match status" value="1"/>
</dbReference>
<comment type="similarity">
    <text evidence="1">Belongs to the NodU/CmcH family.</text>
</comment>
<protein>
    <recommendedName>
        <fullName evidence="5">Carbamoyltransferase domain-containing protein</fullName>
    </recommendedName>
</protein>
<proteinExistence type="inferred from homology"/>
<feature type="non-terminal residue" evidence="4">
    <location>
        <position position="239"/>
    </location>
</feature>
<dbReference type="InterPro" id="IPR031730">
    <property type="entry name" value="Carbam_trans_C"/>
</dbReference>
<feature type="domain" description="Carbamoyltransferase C-terminal" evidence="3">
    <location>
        <begin position="161"/>
        <end position="239"/>
    </location>
</feature>
<accession>A0A383CVT2</accession>
<name>A0A383CVT2_9ZZZZ</name>
<dbReference type="InterPro" id="IPR003696">
    <property type="entry name" value="Carbtransf_dom"/>
</dbReference>